<dbReference type="InterPro" id="IPR016193">
    <property type="entry name" value="Cytidine_deaminase-like"/>
</dbReference>
<protein>
    <recommendedName>
        <fullName evidence="5">CMP/dCMP-type deaminase domain-containing protein</fullName>
    </recommendedName>
</protein>
<sequence length="135" mass="15396">MNIKPTARQLRYYEKAKLTSKESNHEKPMGCVIVCGNFIVSRGFNKTKSHTIQHRNDRKSNYYAPNACMHAEVDALIKSGRFDLTGCEIFLYRQDKHGNIANSRPCISCMPALESAGIKHVFYTTKEGFAYERIS</sequence>
<feature type="domain" description="CMP/dCMP-type deaminase" evidence="5">
    <location>
        <begin position="8"/>
        <end position="135"/>
    </location>
</feature>
<evidence type="ECO:0000313" key="6">
    <source>
        <dbReference type="EMBL" id="TXG77040.1"/>
    </source>
</evidence>
<dbReference type="GO" id="GO:0008270">
    <property type="term" value="F:zinc ion binding"/>
    <property type="evidence" value="ECO:0007669"/>
    <property type="project" value="InterPro"/>
</dbReference>
<dbReference type="Gene3D" id="3.40.140.10">
    <property type="entry name" value="Cytidine Deaminase, domain 2"/>
    <property type="match status" value="1"/>
</dbReference>
<keyword evidence="4" id="KW-0862">Zinc</keyword>
<evidence type="ECO:0000256" key="4">
    <source>
        <dbReference type="ARBA" id="ARBA00022833"/>
    </source>
</evidence>
<dbReference type="PROSITE" id="PS51747">
    <property type="entry name" value="CYT_DCMP_DEAMINASES_2"/>
    <property type="match status" value="1"/>
</dbReference>
<name>A0A5C7J6C3_9BACT</name>
<keyword evidence="3" id="KW-0378">Hydrolase</keyword>
<evidence type="ECO:0000313" key="7">
    <source>
        <dbReference type="Proteomes" id="UP000321026"/>
    </source>
</evidence>
<keyword evidence="2" id="KW-0479">Metal-binding</keyword>
<dbReference type="EMBL" id="SSDS01000056">
    <property type="protein sequence ID" value="TXG77040.1"/>
    <property type="molecule type" value="Genomic_DNA"/>
</dbReference>
<dbReference type="InterPro" id="IPR015517">
    <property type="entry name" value="dCMP_deaminase-rel"/>
</dbReference>
<dbReference type="PROSITE" id="PS00903">
    <property type="entry name" value="CYT_DCMP_DEAMINASES_1"/>
    <property type="match status" value="1"/>
</dbReference>
<accession>A0A5C7J6C3</accession>
<evidence type="ECO:0000259" key="5">
    <source>
        <dbReference type="PROSITE" id="PS51747"/>
    </source>
</evidence>
<dbReference type="Proteomes" id="UP000321026">
    <property type="component" value="Unassembled WGS sequence"/>
</dbReference>
<dbReference type="PANTHER" id="PTHR11086">
    <property type="entry name" value="DEOXYCYTIDYLATE DEAMINASE-RELATED"/>
    <property type="match status" value="1"/>
</dbReference>
<dbReference type="GO" id="GO:0004132">
    <property type="term" value="F:dCMP deaminase activity"/>
    <property type="evidence" value="ECO:0007669"/>
    <property type="project" value="TreeGrafter"/>
</dbReference>
<dbReference type="InterPro" id="IPR016192">
    <property type="entry name" value="APOBEC/CMP_deaminase_Zn-bd"/>
</dbReference>
<gene>
    <name evidence="6" type="ORF">E6Q11_03445</name>
</gene>
<comment type="similarity">
    <text evidence="1">Belongs to the cytidine and deoxycytidylate deaminase family.</text>
</comment>
<reference evidence="6 7" key="1">
    <citation type="submission" date="2018-09" db="EMBL/GenBank/DDBJ databases">
        <title>Metagenome Assembled Genomes from an Advanced Water Purification Facility.</title>
        <authorList>
            <person name="Stamps B.W."/>
            <person name="Spear J.R."/>
        </authorList>
    </citation>
    <scope>NUCLEOTIDE SEQUENCE [LARGE SCALE GENOMIC DNA]</scope>
    <source>
        <strain evidence="6">Bin_63_2</strain>
    </source>
</reference>
<proteinExistence type="inferred from homology"/>
<organism evidence="6 7">
    <name type="scientific">Candidatus Dojkabacteria bacterium</name>
    <dbReference type="NCBI Taxonomy" id="2099670"/>
    <lineage>
        <taxon>Bacteria</taxon>
        <taxon>Candidatus Dojkabacteria</taxon>
    </lineage>
</organism>
<dbReference type="SUPFAM" id="SSF53927">
    <property type="entry name" value="Cytidine deaminase-like"/>
    <property type="match status" value="1"/>
</dbReference>
<dbReference type="GO" id="GO:0005737">
    <property type="term" value="C:cytoplasm"/>
    <property type="evidence" value="ECO:0007669"/>
    <property type="project" value="TreeGrafter"/>
</dbReference>
<evidence type="ECO:0000256" key="3">
    <source>
        <dbReference type="ARBA" id="ARBA00022801"/>
    </source>
</evidence>
<dbReference type="AlphaFoldDB" id="A0A5C7J6C3"/>
<evidence type="ECO:0000256" key="1">
    <source>
        <dbReference type="ARBA" id="ARBA00006576"/>
    </source>
</evidence>
<dbReference type="Pfam" id="PF00383">
    <property type="entry name" value="dCMP_cyt_deam_1"/>
    <property type="match status" value="1"/>
</dbReference>
<dbReference type="PANTHER" id="PTHR11086:SF18">
    <property type="entry name" value="DEOXYCYTIDYLATE DEAMINASE"/>
    <property type="match status" value="1"/>
</dbReference>
<dbReference type="InterPro" id="IPR002125">
    <property type="entry name" value="CMP_dCMP_dom"/>
</dbReference>
<comment type="caution">
    <text evidence="6">The sequence shown here is derived from an EMBL/GenBank/DDBJ whole genome shotgun (WGS) entry which is preliminary data.</text>
</comment>
<evidence type="ECO:0000256" key="2">
    <source>
        <dbReference type="ARBA" id="ARBA00022723"/>
    </source>
</evidence>